<dbReference type="RefSeq" id="WP_104736786.1">
    <property type="nucleotide sequence ID" value="NZ_BMHR01000002.1"/>
</dbReference>
<keyword evidence="3" id="KW-1185">Reference proteome</keyword>
<evidence type="ECO:0000313" key="3">
    <source>
        <dbReference type="Proteomes" id="UP000243451"/>
    </source>
</evidence>
<dbReference type="OrthoDB" id="5406089at2"/>
<keyword evidence="1" id="KW-0472">Membrane</keyword>
<dbReference type="InterPro" id="IPR025489">
    <property type="entry name" value="DUF4381"/>
</dbReference>
<reference evidence="2 3" key="1">
    <citation type="submission" date="2018-01" db="EMBL/GenBank/DDBJ databases">
        <title>Draft genome of the type strain Pseudomonas oceani DSM 100277 isolated from the deep water in Okinawa trough, northwestern Pacific Ocean.</title>
        <authorList>
            <person name="Gomila M."/>
            <person name="Mulet M."/>
            <person name="Garcia-Valdes E."/>
            <person name="Lalucat J."/>
        </authorList>
    </citation>
    <scope>NUCLEOTIDE SEQUENCE [LARGE SCALE GENOMIC DNA]</scope>
    <source>
        <strain evidence="2 3">DSM 100277</strain>
    </source>
</reference>
<dbReference type="Pfam" id="PF14316">
    <property type="entry name" value="DUF4381"/>
    <property type="match status" value="1"/>
</dbReference>
<evidence type="ECO:0000256" key="1">
    <source>
        <dbReference type="SAM" id="Phobius"/>
    </source>
</evidence>
<organism evidence="2 3">
    <name type="scientific">Halopseudomonas oceani</name>
    <dbReference type="NCBI Taxonomy" id="1708783"/>
    <lineage>
        <taxon>Bacteria</taxon>
        <taxon>Pseudomonadati</taxon>
        <taxon>Pseudomonadota</taxon>
        <taxon>Gammaproteobacteria</taxon>
        <taxon>Pseudomonadales</taxon>
        <taxon>Pseudomonadaceae</taxon>
        <taxon>Halopseudomonas</taxon>
    </lineage>
</organism>
<gene>
    <name evidence="2" type="ORF">C1949_02015</name>
</gene>
<keyword evidence="1" id="KW-0812">Transmembrane</keyword>
<dbReference type="AlphaFoldDB" id="A0A2P4F0K7"/>
<accession>A0A2P4F0K7</accession>
<keyword evidence="1" id="KW-1133">Transmembrane helix</keyword>
<sequence>MADLVIPPLHDVALPPPISPWPPAPAASTMLILLAMVALWLLLRRYQRYRQNAYRRQALRQLDRLQASCRQHPEQLQQLPRLLRHTALQIWPREHVASLHGDAWLQRLEQQSDRPLPAELGALAYWPTERCTSLSEQARVRLFEHSRYWIQHHVRP</sequence>
<dbReference type="EMBL" id="PPSK01000001">
    <property type="protein sequence ID" value="POB06537.1"/>
    <property type="molecule type" value="Genomic_DNA"/>
</dbReference>
<dbReference type="Proteomes" id="UP000243451">
    <property type="component" value="Unassembled WGS sequence"/>
</dbReference>
<protein>
    <recommendedName>
        <fullName evidence="4">DUF4381 domain-containing protein</fullName>
    </recommendedName>
</protein>
<evidence type="ECO:0000313" key="2">
    <source>
        <dbReference type="EMBL" id="POB06537.1"/>
    </source>
</evidence>
<proteinExistence type="predicted"/>
<evidence type="ECO:0008006" key="4">
    <source>
        <dbReference type="Google" id="ProtNLM"/>
    </source>
</evidence>
<name>A0A2P4F0K7_9GAMM</name>
<feature type="transmembrane region" description="Helical" evidence="1">
    <location>
        <begin position="24"/>
        <end position="43"/>
    </location>
</feature>
<comment type="caution">
    <text evidence="2">The sequence shown here is derived from an EMBL/GenBank/DDBJ whole genome shotgun (WGS) entry which is preliminary data.</text>
</comment>